<sequence>MKMFTVLGSAVLASSVLLVGCGDEQKAAEKQPEAPVVEQEAVAPSAMDTLKKEAGETLDAAGEVVKEADADAREMAGEMSEKASEMGEKLKEDAAQAYDQAEQDVRDLGEKAADKAADLEQQAREKIDSMQKDDEAENTL</sequence>
<reference evidence="2 3" key="1">
    <citation type="submission" date="2020-07" db="EMBL/GenBank/DDBJ databases">
        <title>Bacterium isolated from marien macroalgae.</title>
        <authorList>
            <person name="Zhu K."/>
            <person name="Lu D."/>
            <person name="Du Z."/>
        </authorList>
    </citation>
    <scope>NUCLEOTIDE SEQUENCE [LARGE SCALE GENOMIC DNA]</scope>
    <source>
        <strain evidence="2 3">3-1745</strain>
    </source>
</reference>
<dbReference type="RefSeq" id="WP_181739655.1">
    <property type="nucleotide sequence ID" value="NZ_JACEMT010000049.1"/>
</dbReference>
<comment type="caution">
    <text evidence="2">The sequence shown here is derived from an EMBL/GenBank/DDBJ whole genome shotgun (WGS) entry which is preliminary data.</text>
</comment>
<protein>
    <recommendedName>
        <fullName evidence="4">Late embryogenesis abundant protein</fullName>
    </recommendedName>
</protein>
<feature type="region of interest" description="Disordered" evidence="1">
    <location>
        <begin position="97"/>
        <end position="140"/>
    </location>
</feature>
<dbReference type="Proteomes" id="UP000538931">
    <property type="component" value="Unassembled WGS sequence"/>
</dbReference>
<dbReference type="AlphaFoldDB" id="A0A7W1WYN4"/>
<evidence type="ECO:0000256" key="1">
    <source>
        <dbReference type="SAM" id="MobiDB-lite"/>
    </source>
</evidence>
<dbReference type="EMBL" id="JACEMT010000049">
    <property type="protein sequence ID" value="MBA4502652.1"/>
    <property type="molecule type" value="Genomic_DNA"/>
</dbReference>
<keyword evidence="3" id="KW-1185">Reference proteome</keyword>
<accession>A0A7W1WYN4</accession>
<dbReference type="Gene3D" id="1.20.120.20">
    <property type="entry name" value="Apolipoprotein"/>
    <property type="match status" value="1"/>
</dbReference>
<feature type="compositionally biased region" description="Basic and acidic residues" evidence="1">
    <location>
        <begin position="103"/>
        <end position="133"/>
    </location>
</feature>
<organism evidence="2 3">
    <name type="scientific">Marinobacterium marinum</name>
    <dbReference type="NCBI Taxonomy" id="2756129"/>
    <lineage>
        <taxon>Bacteria</taxon>
        <taxon>Pseudomonadati</taxon>
        <taxon>Pseudomonadota</taxon>
        <taxon>Gammaproteobacteria</taxon>
        <taxon>Oceanospirillales</taxon>
        <taxon>Oceanospirillaceae</taxon>
        <taxon>Marinobacterium</taxon>
    </lineage>
</organism>
<gene>
    <name evidence="2" type="ORF">H1S06_09780</name>
</gene>
<proteinExistence type="predicted"/>
<dbReference type="PROSITE" id="PS51257">
    <property type="entry name" value="PROKAR_LIPOPROTEIN"/>
    <property type="match status" value="1"/>
</dbReference>
<evidence type="ECO:0008006" key="4">
    <source>
        <dbReference type="Google" id="ProtNLM"/>
    </source>
</evidence>
<evidence type="ECO:0000313" key="2">
    <source>
        <dbReference type="EMBL" id="MBA4502652.1"/>
    </source>
</evidence>
<evidence type="ECO:0000313" key="3">
    <source>
        <dbReference type="Proteomes" id="UP000538931"/>
    </source>
</evidence>
<name>A0A7W1WYN4_9GAMM</name>